<evidence type="ECO:0000313" key="1">
    <source>
        <dbReference type="EMBL" id="MCI19375.1"/>
    </source>
</evidence>
<feature type="non-terminal residue" evidence="1">
    <location>
        <position position="1"/>
    </location>
</feature>
<protein>
    <submittedName>
        <fullName evidence="1">Uncharacterized protein</fullName>
    </submittedName>
</protein>
<reference evidence="1 2" key="1">
    <citation type="journal article" date="2018" name="Front. Plant Sci.">
        <title>Red Clover (Trifolium pratense) and Zigzag Clover (T. medium) - A Picture of Genomic Similarities and Differences.</title>
        <authorList>
            <person name="Dluhosova J."/>
            <person name="Istvanek J."/>
            <person name="Nedelnik J."/>
            <person name="Repkova J."/>
        </authorList>
    </citation>
    <scope>NUCLEOTIDE SEQUENCE [LARGE SCALE GENOMIC DNA]</scope>
    <source>
        <strain evidence="2">cv. 10/8</strain>
        <tissue evidence="1">Leaf</tissue>
    </source>
</reference>
<dbReference type="Proteomes" id="UP000265520">
    <property type="component" value="Unassembled WGS sequence"/>
</dbReference>
<name>A0A392Q7Z0_9FABA</name>
<dbReference type="EMBL" id="LXQA010114529">
    <property type="protein sequence ID" value="MCI19375.1"/>
    <property type="molecule type" value="Genomic_DNA"/>
</dbReference>
<accession>A0A392Q7Z0</accession>
<comment type="caution">
    <text evidence="1">The sequence shown here is derived from an EMBL/GenBank/DDBJ whole genome shotgun (WGS) entry which is preliminary data.</text>
</comment>
<keyword evidence="2" id="KW-1185">Reference proteome</keyword>
<sequence>WNELEQQVVEIIRRGVMGPSVRCGDVTGTGILISDTTKWGTSRRRTDNGLEEKFLFGEHFGGNRDVEWKPLLENGEDVVRQE</sequence>
<evidence type="ECO:0000313" key="2">
    <source>
        <dbReference type="Proteomes" id="UP000265520"/>
    </source>
</evidence>
<proteinExistence type="predicted"/>
<dbReference type="AlphaFoldDB" id="A0A392Q7Z0"/>
<organism evidence="1 2">
    <name type="scientific">Trifolium medium</name>
    <dbReference type="NCBI Taxonomy" id="97028"/>
    <lineage>
        <taxon>Eukaryota</taxon>
        <taxon>Viridiplantae</taxon>
        <taxon>Streptophyta</taxon>
        <taxon>Embryophyta</taxon>
        <taxon>Tracheophyta</taxon>
        <taxon>Spermatophyta</taxon>
        <taxon>Magnoliopsida</taxon>
        <taxon>eudicotyledons</taxon>
        <taxon>Gunneridae</taxon>
        <taxon>Pentapetalae</taxon>
        <taxon>rosids</taxon>
        <taxon>fabids</taxon>
        <taxon>Fabales</taxon>
        <taxon>Fabaceae</taxon>
        <taxon>Papilionoideae</taxon>
        <taxon>50 kb inversion clade</taxon>
        <taxon>NPAAA clade</taxon>
        <taxon>Hologalegina</taxon>
        <taxon>IRL clade</taxon>
        <taxon>Trifolieae</taxon>
        <taxon>Trifolium</taxon>
    </lineage>
</organism>